<sequence>MSPDEFRAEAAACLGQDKPAGDMVDCVSRYFPDADVFRENDDLFIKGGGRFLIVRRAGPDLFRVSLSVAAPSTNLVDYGGGRETTLNELIDQIATLGD</sequence>
<dbReference type="RefSeq" id="WP_086090379.1">
    <property type="nucleotide sequence ID" value="NZ_CP021112.1"/>
</dbReference>
<dbReference type="Proteomes" id="UP000194137">
    <property type="component" value="Chromosome"/>
</dbReference>
<protein>
    <submittedName>
        <fullName evidence="1">Uncharacterized protein</fullName>
    </submittedName>
</protein>
<dbReference type="AlphaFoldDB" id="A0A1W6ZX62"/>
<name>A0A1W6ZX62_9HYPH</name>
<dbReference type="OrthoDB" id="9908699at2"/>
<dbReference type="KEGG" id="psin:CAK95_24965"/>
<evidence type="ECO:0000313" key="2">
    <source>
        <dbReference type="Proteomes" id="UP000194137"/>
    </source>
</evidence>
<reference evidence="1 2" key="1">
    <citation type="submission" date="2017-05" db="EMBL/GenBank/DDBJ databases">
        <title>Full genome sequence of Pseudorhodoplanes sinuspersici.</title>
        <authorList>
            <person name="Dastgheib S.M.M."/>
            <person name="Shavandi M."/>
            <person name="Tirandaz H."/>
        </authorList>
    </citation>
    <scope>NUCLEOTIDE SEQUENCE [LARGE SCALE GENOMIC DNA]</scope>
    <source>
        <strain evidence="1 2">RIPI110</strain>
    </source>
</reference>
<keyword evidence="2" id="KW-1185">Reference proteome</keyword>
<accession>A0A1W6ZX62</accession>
<gene>
    <name evidence="1" type="ORF">CAK95_24965</name>
</gene>
<organism evidence="1 2">
    <name type="scientific">Pseudorhodoplanes sinuspersici</name>
    <dbReference type="NCBI Taxonomy" id="1235591"/>
    <lineage>
        <taxon>Bacteria</taxon>
        <taxon>Pseudomonadati</taxon>
        <taxon>Pseudomonadota</taxon>
        <taxon>Alphaproteobacteria</taxon>
        <taxon>Hyphomicrobiales</taxon>
        <taxon>Pseudorhodoplanes</taxon>
    </lineage>
</organism>
<dbReference type="STRING" id="1235591.CAK95_24965"/>
<dbReference type="EMBL" id="CP021112">
    <property type="protein sequence ID" value="ARQ01987.1"/>
    <property type="molecule type" value="Genomic_DNA"/>
</dbReference>
<evidence type="ECO:0000313" key="1">
    <source>
        <dbReference type="EMBL" id="ARQ01987.1"/>
    </source>
</evidence>
<proteinExistence type="predicted"/>